<sequence>MTSAFSKIHRPPGEQASSQQAQKQFHIPGGPANVPLPPMGHFHFLPSQPHVTLFNYGEGFGNDPNIQSLQLEANKKLLQQQIE</sequence>
<proteinExistence type="predicted"/>
<feature type="non-terminal residue" evidence="2">
    <location>
        <position position="83"/>
    </location>
</feature>
<protein>
    <submittedName>
        <fullName evidence="2">E3 ubiquitin-protein ligase synoviolin-like</fullName>
    </submittedName>
</protein>
<organism evidence="2 3">
    <name type="scientific">Trifolium medium</name>
    <dbReference type="NCBI Taxonomy" id="97028"/>
    <lineage>
        <taxon>Eukaryota</taxon>
        <taxon>Viridiplantae</taxon>
        <taxon>Streptophyta</taxon>
        <taxon>Embryophyta</taxon>
        <taxon>Tracheophyta</taxon>
        <taxon>Spermatophyta</taxon>
        <taxon>Magnoliopsida</taxon>
        <taxon>eudicotyledons</taxon>
        <taxon>Gunneridae</taxon>
        <taxon>Pentapetalae</taxon>
        <taxon>rosids</taxon>
        <taxon>fabids</taxon>
        <taxon>Fabales</taxon>
        <taxon>Fabaceae</taxon>
        <taxon>Papilionoideae</taxon>
        <taxon>50 kb inversion clade</taxon>
        <taxon>NPAAA clade</taxon>
        <taxon>Hologalegina</taxon>
        <taxon>IRL clade</taxon>
        <taxon>Trifolieae</taxon>
        <taxon>Trifolium</taxon>
    </lineage>
</organism>
<reference evidence="2 3" key="1">
    <citation type="journal article" date="2018" name="Front. Plant Sci.">
        <title>Red Clover (Trifolium pratense) and Zigzag Clover (T. medium) - A Picture of Genomic Similarities and Differences.</title>
        <authorList>
            <person name="Dluhosova J."/>
            <person name="Istvanek J."/>
            <person name="Nedelnik J."/>
            <person name="Repkova J."/>
        </authorList>
    </citation>
    <scope>NUCLEOTIDE SEQUENCE [LARGE SCALE GENOMIC DNA]</scope>
    <source>
        <strain evidence="3">cv. 10/8</strain>
        <tissue evidence="2">Leaf</tissue>
    </source>
</reference>
<keyword evidence="3" id="KW-1185">Reference proteome</keyword>
<evidence type="ECO:0000313" key="2">
    <source>
        <dbReference type="EMBL" id="MCI11880.1"/>
    </source>
</evidence>
<feature type="region of interest" description="Disordered" evidence="1">
    <location>
        <begin position="1"/>
        <end position="33"/>
    </location>
</feature>
<accession>A0A392PK93</accession>
<dbReference type="EMBL" id="LXQA010081859">
    <property type="protein sequence ID" value="MCI11880.1"/>
    <property type="molecule type" value="Genomic_DNA"/>
</dbReference>
<comment type="caution">
    <text evidence="2">The sequence shown here is derived from an EMBL/GenBank/DDBJ whole genome shotgun (WGS) entry which is preliminary data.</text>
</comment>
<evidence type="ECO:0000256" key="1">
    <source>
        <dbReference type="SAM" id="MobiDB-lite"/>
    </source>
</evidence>
<name>A0A392PK93_9FABA</name>
<dbReference type="Proteomes" id="UP000265520">
    <property type="component" value="Unassembled WGS sequence"/>
</dbReference>
<dbReference type="AlphaFoldDB" id="A0A392PK93"/>
<evidence type="ECO:0000313" key="3">
    <source>
        <dbReference type="Proteomes" id="UP000265520"/>
    </source>
</evidence>